<comment type="caution">
    <text evidence="4">The sequence shown here is derived from an EMBL/GenBank/DDBJ whole genome shotgun (WGS) entry which is preliminary data.</text>
</comment>
<gene>
    <name evidence="4" type="ORF">E5676_scaffold75217G00010</name>
    <name evidence="3" type="ORF">E5676_scaffold769G00150</name>
    <name evidence="2" type="ORF">E6C27_scaffold60G004020</name>
</gene>
<evidence type="ECO:0000313" key="3">
    <source>
        <dbReference type="EMBL" id="TYK12217.1"/>
    </source>
</evidence>
<dbReference type="Proteomes" id="UP000321393">
    <property type="component" value="Unassembled WGS sequence"/>
</dbReference>
<organism evidence="4 6">
    <name type="scientific">Cucumis melo var. makuwa</name>
    <name type="common">Oriental melon</name>
    <dbReference type="NCBI Taxonomy" id="1194695"/>
    <lineage>
        <taxon>Eukaryota</taxon>
        <taxon>Viridiplantae</taxon>
        <taxon>Streptophyta</taxon>
        <taxon>Embryophyta</taxon>
        <taxon>Tracheophyta</taxon>
        <taxon>Spermatophyta</taxon>
        <taxon>Magnoliopsida</taxon>
        <taxon>eudicotyledons</taxon>
        <taxon>Gunneridae</taxon>
        <taxon>Pentapetalae</taxon>
        <taxon>rosids</taxon>
        <taxon>fabids</taxon>
        <taxon>Cucurbitales</taxon>
        <taxon>Cucurbitaceae</taxon>
        <taxon>Benincaseae</taxon>
        <taxon>Cucumis</taxon>
    </lineage>
</organism>
<feature type="region of interest" description="Disordered" evidence="1">
    <location>
        <begin position="21"/>
        <end position="40"/>
    </location>
</feature>
<name>A0A5D3D862_CUCMM</name>
<dbReference type="EMBL" id="SSTE01011134">
    <property type="protein sequence ID" value="KAA0051942.1"/>
    <property type="molecule type" value="Genomic_DNA"/>
</dbReference>
<proteinExistence type="predicted"/>
<evidence type="ECO:0000313" key="5">
    <source>
        <dbReference type="Proteomes" id="UP000321393"/>
    </source>
</evidence>
<evidence type="ECO:0000313" key="4">
    <source>
        <dbReference type="EMBL" id="TYK19747.1"/>
    </source>
</evidence>
<dbReference type="Proteomes" id="UP000321947">
    <property type="component" value="Unassembled WGS sequence"/>
</dbReference>
<evidence type="ECO:0000313" key="6">
    <source>
        <dbReference type="Proteomes" id="UP000321947"/>
    </source>
</evidence>
<protein>
    <submittedName>
        <fullName evidence="4">Uncharacterized protein</fullName>
    </submittedName>
</protein>
<sequence>MGNQLLCDHCKKQWHTKEQDWKLHGCPPRGKKRPPNNKQNIERVYVSEFGGSSQPPNLHESQVNPSPTIVGAIMQLGLELGEDDWHCLT</sequence>
<dbReference type="OrthoDB" id="1738167at2759"/>
<dbReference type="AlphaFoldDB" id="A0A5D3D862"/>
<evidence type="ECO:0000313" key="2">
    <source>
        <dbReference type="EMBL" id="KAA0051942.1"/>
    </source>
</evidence>
<dbReference type="EMBL" id="SSTD01010190">
    <property type="protein sequence ID" value="TYK12217.1"/>
    <property type="molecule type" value="Genomic_DNA"/>
</dbReference>
<reference evidence="5 6" key="1">
    <citation type="submission" date="2019-08" db="EMBL/GenBank/DDBJ databases">
        <title>Draft genome sequences of two oriental melons (Cucumis melo L. var makuwa).</title>
        <authorList>
            <person name="Kwon S.-Y."/>
        </authorList>
    </citation>
    <scope>NUCLEOTIDE SEQUENCE [LARGE SCALE GENOMIC DNA]</scope>
    <source>
        <strain evidence="6">cv. Chang Bougi</strain>
        <strain evidence="5">cv. SW 3</strain>
        <tissue evidence="4">Leaf</tissue>
    </source>
</reference>
<dbReference type="EMBL" id="SSTD01006786">
    <property type="protein sequence ID" value="TYK19747.1"/>
    <property type="molecule type" value="Genomic_DNA"/>
</dbReference>
<accession>A0A5D3D862</accession>
<evidence type="ECO:0000256" key="1">
    <source>
        <dbReference type="SAM" id="MobiDB-lite"/>
    </source>
</evidence>